<reference evidence="3" key="2">
    <citation type="submission" date="2014-02" db="EMBL/GenBank/DDBJ databases">
        <title>Draft Genome Sequence of extremely halophilic bacteria Halorhodospira halochloris.</title>
        <authorList>
            <person name="Singh K.S."/>
        </authorList>
    </citation>
    <scope>NUCLEOTIDE SEQUENCE [LARGE SCALE GENOMIC DNA]</scope>
    <source>
        <strain evidence="3">A</strain>
    </source>
</reference>
<dbReference type="HOGENOM" id="CLU_1088899_0_0_6"/>
<gene>
    <name evidence="2" type="ORF">M911_01355</name>
</gene>
<evidence type="ECO:0000256" key="1">
    <source>
        <dbReference type="SAM" id="Phobius"/>
    </source>
</evidence>
<evidence type="ECO:0000313" key="2">
    <source>
        <dbReference type="EMBL" id="AHK78073.1"/>
    </source>
</evidence>
<evidence type="ECO:0000313" key="3">
    <source>
        <dbReference type="Proteomes" id="UP000019442"/>
    </source>
</evidence>
<protein>
    <submittedName>
        <fullName evidence="2">Uncharacterized protein</fullName>
    </submittedName>
</protein>
<feature type="transmembrane region" description="Helical" evidence="1">
    <location>
        <begin position="7"/>
        <end position="25"/>
    </location>
</feature>
<dbReference type="AlphaFoldDB" id="W8KFW6"/>
<dbReference type="OrthoDB" id="5796431at2"/>
<dbReference type="EMBL" id="CP007268">
    <property type="protein sequence ID" value="AHK78073.1"/>
    <property type="molecule type" value="Genomic_DNA"/>
</dbReference>
<keyword evidence="1" id="KW-0472">Membrane</keyword>
<proteinExistence type="predicted"/>
<accession>W8KFW6</accession>
<organism evidence="2 3">
    <name type="scientific">Ectothiorhodospira haloalkaliphila</name>
    <dbReference type="NCBI Taxonomy" id="421628"/>
    <lineage>
        <taxon>Bacteria</taxon>
        <taxon>Pseudomonadati</taxon>
        <taxon>Pseudomonadota</taxon>
        <taxon>Gammaproteobacteria</taxon>
        <taxon>Chromatiales</taxon>
        <taxon>Ectothiorhodospiraceae</taxon>
        <taxon>Ectothiorhodospira</taxon>
    </lineage>
</organism>
<feature type="transmembrane region" description="Helical" evidence="1">
    <location>
        <begin position="31"/>
        <end position="49"/>
    </location>
</feature>
<keyword evidence="3" id="KW-1185">Reference proteome</keyword>
<keyword evidence="1" id="KW-0812">Transmembrane</keyword>
<name>W8KFW6_9GAMM</name>
<feature type="transmembrane region" description="Helical" evidence="1">
    <location>
        <begin position="56"/>
        <end position="76"/>
    </location>
</feature>
<dbReference type="RefSeq" id="WP_025280389.1">
    <property type="nucleotide sequence ID" value="NZ_CP007268.1"/>
</dbReference>
<dbReference type="KEGG" id="hhc:M911_01355"/>
<dbReference type="Proteomes" id="UP000019442">
    <property type="component" value="Chromosome"/>
</dbReference>
<keyword evidence="1" id="KW-1133">Transmembrane helix</keyword>
<sequence>MTVEDGALLLGAALTLLGYALVVVAGFRREFLWGVINLVPGVSLAFVLLHWRRARLGFIVSLMGLVVVAAALYGGADRTVEEKLAQHDIGLDIQMPVTRPWDEELPNQALVRQIEEETGEPLEIIEFDPFGPSTARPLPPAESFRLAPDGQRVQRAYREAIAAEWGELEGERVRLTLAGGAVREGNLIAVTGRSLFVQQVVQGGHVAFEYRRDDVRRMEVWDVEGASPRVQPRPDPVEELPEPEVIFEELQTTEE</sequence>
<reference evidence="2 3" key="1">
    <citation type="journal article" date="2014" name="J Genomics">
        <title>Draft Genome Sequence of the Extremely Halophilic Phototrophic Purple Sulfur Bacterium Halorhodospira halochloris.</title>
        <authorList>
            <person name="Singh K.S."/>
            <person name="Kirksey J."/>
            <person name="Hoff W.D."/>
            <person name="Deole R."/>
        </authorList>
    </citation>
    <scope>NUCLEOTIDE SEQUENCE [LARGE SCALE GENOMIC DNA]</scope>
    <source>
        <strain evidence="2 3">A</strain>
    </source>
</reference>